<reference evidence="2" key="1">
    <citation type="submission" date="2020-06" db="EMBL/GenBank/DDBJ databases">
        <title>Unique genomic features of the anaerobic methanotrophic archaea.</title>
        <authorList>
            <person name="Chadwick G.L."/>
            <person name="Skennerton C.T."/>
            <person name="Laso-Perez R."/>
            <person name="Leu A.O."/>
            <person name="Speth D.R."/>
            <person name="Yu H."/>
            <person name="Morgan-Lang C."/>
            <person name="Hatzenpichler R."/>
            <person name="Goudeau D."/>
            <person name="Malmstrom R."/>
            <person name="Brazelton W.J."/>
            <person name="Woyke T."/>
            <person name="Hallam S.J."/>
            <person name="Tyson G.W."/>
            <person name="Wegener G."/>
            <person name="Boetius A."/>
            <person name="Orphan V."/>
        </authorList>
    </citation>
    <scope>NUCLEOTIDE SEQUENCE</scope>
</reference>
<feature type="transmembrane region" description="Helical" evidence="1">
    <location>
        <begin position="117"/>
        <end position="137"/>
    </location>
</feature>
<keyword evidence="1" id="KW-0472">Membrane</keyword>
<dbReference type="EMBL" id="MT631685">
    <property type="protein sequence ID" value="QNO57328.1"/>
    <property type="molecule type" value="Genomic_DNA"/>
</dbReference>
<feature type="transmembrane region" description="Helical" evidence="1">
    <location>
        <begin position="279"/>
        <end position="298"/>
    </location>
</feature>
<feature type="transmembrane region" description="Helical" evidence="1">
    <location>
        <begin position="232"/>
        <end position="249"/>
    </location>
</feature>
<organism evidence="2">
    <name type="scientific">Candidatus Methanophaga sp. ANME-1 ERB7</name>
    <dbReference type="NCBI Taxonomy" id="2759913"/>
    <lineage>
        <taxon>Archaea</taxon>
        <taxon>Methanobacteriati</taxon>
        <taxon>Methanobacteriota</taxon>
        <taxon>Stenosarchaea group</taxon>
        <taxon>Methanomicrobia</taxon>
        <taxon>Candidatus Methanophagales</taxon>
        <taxon>Candidatus Methanophagaceae</taxon>
        <taxon>Candidatus Methanophaga</taxon>
    </lineage>
</organism>
<proteinExistence type="predicted"/>
<protein>
    <submittedName>
        <fullName evidence="2">Uncharacterized protein</fullName>
    </submittedName>
</protein>
<name>A0A7G9ZAP4_9EURY</name>
<accession>A0A7G9ZAP4</accession>
<evidence type="ECO:0000313" key="2">
    <source>
        <dbReference type="EMBL" id="QNO57328.1"/>
    </source>
</evidence>
<gene>
    <name evidence="2" type="ORF">GHLBPCAD_00017</name>
</gene>
<dbReference type="AlphaFoldDB" id="A0A7G9ZAP4"/>
<feature type="transmembrane region" description="Helical" evidence="1">
    <location>
        <begin position="42"/>
        <end position="64"/>
    </location>
</feature>
<keyword evidence="1" id="KW-1133">Transmembrane helix</keyword>
<feature type="transmembrane region" description="Helical" evidence="1">
    <location>
        <begin position="198"/>
        <end position="220"/>
    </location>
</feature>
<evidence type="ECO:0000256" key="1">
    <source>
        <dbReference type="SAM" id="Phobius"/>
    </source>
</evidence>
<sequence>MDKRESIFKLVTDERILILIVGIAILWRCVLSSDETISFCESAFSGITLSILGWVLFAYMYSMSRKQTDWPVTRKIYQGIAASLLVLNIYVAIYYGMRWFRLLHEEIYMPMDFVFRDVRYLMLVLCYCAVLWTARYLKGMRDKYRLLIREEPKSHARSMKESVLWVTMHERTLTVIVVAAILWRIAISVDHTITFGESAVSCIILLLLGWFLFGYICALSVKAKRRIELTRVIQGIAFGLMAINIYAIFYYGMRWYVLILGMGDVSGTYVPLDLIFRDIRYIMLVIFYCTAIVLSKFLEKAYTDYTVPINKSANLND</sequence>
<feature type="transmembrane region" description="Helical" evidence="1">
    <location>
        <begin position="76"/>
        <end position="97"/>
    </location>
</feature>
<feature type="transmembrane region" description="Helical" evidence="1">
    <location>
        <begin position="163"/>
        <end position="186"/>
    </location>
</feature>
<keyword evidence="1" id="KW-0812">Transmembrane</keyword>